<dbReference type="PANTHER" id="PTHR22809:SF5">
    <property type="entry name" value="TRNA N(3)-METHYLCYTIDINE METHYLTRANSFERASE METTL6"/>
    <property type="match status" value="1"/>
</dbReference>
<evidence type="ECO:0000256" key="3">
    <source>
        <dbReference type="ARBA" id="ARBA00022679"/>
    </source>
</evidence>
<evidence type="ECO:0000313" key="4">
    <source>
        <dbReference type="EMBL" id="CAG5098075.1"/>
    </source>
</evidence>
<dbReference type="InterPro" id="IPR029063">
    <property type="entry name" value="SAM-dependent_MTases_sf"/>
</dbReference>
<comment type="similarity">
    <text evidence="1">Belongs to the methyltransferase superfamily. METL family.</text>
</comment>
<dbReference type="GO" id="GO:0008173">
    <property type="term" value="F:RNA methyltransferase activity"/>
    <property type="evidence" value="ECO:0007669"/>
    <property type="project" value="UniProtKB-ARBA"/>
</dbReference>
<dbReference type="GO" id="GO:0032259">
    <property type="term" value="P:methylation"/>
    <property type="evidence" value="ECO:0007669"/>
    <property type="project" value="UniProtKB-KW"/>
</dbReference>
<name>A0A8J2HJA8_COTCN</name>
<dbReference type="OrthoDB" id="417697at2759"/>
<keyword evidence="5" id="KW-1185">Reference proteome</keyword>
<dbReference type="Gene3D" id="3.40.50.150">
    <property type="entry name" value="Vaccinia Virus protein VP39"/>
    <property type="match status" value="1"/>
</dbReference>
<dbReference type="Proteomes" id="UP000786811">
    <property type="component" value="Unassembled WGS sequence"/>
</dbReference>
<sequence length="228" mass="26856">MEDSSSDITSGHMAKQLTPEELDKMRAQNSRLVPENRALLLEKDAKKYWDLFYKRNDTRFFKDRHWTTREFEELANRGGSIFEVGCGVGNLIYPLLEDGLNFKRIYVCDLSPRAIDFVKSHSLYNENKIKAFQTDITTDNYGVLLFRDYGLYDMAQLRFKPGNKIAENFYMRQDGTRSYYFSVEELQKIFESAGFETITCEYVHRRTVNVKEKVDVPRIFVQAKFRKP</sequence>
<comment type="caution">
    <text evidence="4">The sequence shown here is derived from an EMBL/GenBank/DDBJ whole genome shotgun (WGS) entry which is preliminary data.</text>
</comment>
<dbReference type="AlphaFoldDB" id="A0A8J2HJA8"/>
<dbReference type="InterPro" id="IPR026113">
    <property type="entry name" value="METTL2/6/8-like"/>
</dbReference>
<dbReference type="CDD" id="cd02440">
    <property type="entry name" value="AdoMet_MTases"/>
    <property type="match status" value="1"/>
</dbReference>
<keyword evidence="2 4" id="KW-0489">Methyltransferase</keyword>
<evidence type="ECO:0000256" key="1">
    <source>
        <dbReference type="ARBA" id="ARBA00009725"/>
    </source>
</evidence>
<proteinExistence type="inferred from homology"/>
<reference evidence="4" key="1">
    <citation type="submission" date="2021-04" db="EMBL/GenBank/DDBJ databases">
        <authorList>
            <person name="Chebbi M.A.C M."/>
        </authorList>
    </citation>
    <scope>NUCLEOTIDE SEQUENCE</scope>
</reference>
<dbReference type="GO" id="GO:0008757">
    <property type="term" value="F:S-adenosylmethionine-dependent methyltransferase activity"/>
    <property type="evidence" value="ECO:0007669"/>
    <property type="project" value="UniProtKB-ARBA"/>
</dbReference>
<organism evidence="4 5">
    <name type="scientific">Cotesia congregata</name>
    <name type="common">Parasitoid wasp</name>
    <name type="synonym">Apanteles congregatus</name>
    <dbReference type="NCBI Taxonomy" id="51543"/>
    <lineage>
        <taxon>Eukaryota</taxon>
        <taxon>Metazoa</taxon>
        <taxon>Ecdysozoa</taxon>
        <taxon>Arthropoda</taxon>
        <taxon>Hexapoda</taxon>
        <taxon>Insecta</taxon>
        <taxon>Pterygota</taxon>
        <taxon>Neoptera</taxon>
        <taxon>Endopterygota</taxon>
        <taxon>Hymenoptera</taxon>
        <taxon>Apocrita</taxon>
        <taxon>Ichneumonoidea</taxon>
        <taxon>Braconidae</taxon>
        <taxon>Microgastrinae</taxon>
        <taxon>Cotesia</taxon>
    </lineage>
</organism>
<dbReference type="PANTHER" id="PTHR22809">
    <property type="entry name" value="METHYLTRANSFERASE-RELATED"/>
    <property type="match status" value="1"/>
</dbReference>
<evidence type="ECO:0000313" key="5">
    <source>
        <dbReference type="Proteomes" id="UP000786811"/>
    </source>
</evidence>
<evidence type="ECO:0000256" key="2">
    <source>
        <dbReference type="ARBA" id="ARBA00022603"/>
    </source>
</evidence>
<accession>A0A8J2HJA8</accession>
<protein>
    <submittedName>
        <fullName evidence="4">Similar to Mettl6: tRNA N(3)-methylcytidine methyltransferase METTL6 (Mus musculus)</fullName>
    </submittedName>
</protein>
<gene>
    <name evidence="4" type="ORF">HICCMSTLAB_LOCUS9020</name>
</gene>
<keyword evidence="3" id="KW-0808">Transferase</keyword>
<dbReference type="SUPFAM" id="SSF53335">
    <property type="entry name" value="S-adenosyl-L-methionine-dependent methyltransferases"/>
    <property type="match status" value="1"/>
</dbReference>
<dbReference type="PIRSF" id="PIRSF037755">
    <property type="entry name" value="Mettl2_prd"/>
    <property type="match status" value="1"/>
</dbReference>
<dbReference type="EMBL" id="CAJNRD030001121">
    <property type="protein sequence ID" value="CAG5098075.1"/>
    <property type="molecule type" value="Genomic_DNA"/>
</dbReference>